<keyword evidence="6" id="KW-0325">Glycoprotein</keyword>
<proteinExistence type="predicted"/>
<dbReference type="EMBL" id="BDGG01000005">
    <property type="protein sequence ID" value="GAU99800.1"/>
    <property type="molecule type" value="Genomic_DNA"/>
</dbReference>
<dbReference type="Pfam" id="PF00211">
    <property type="entry name" value="Guanylate_cyc"/>
    <property type="match status" value="1"/>
</dbReference>
<gene>
    <name evidence="9" type="primary">RvY_10750-1</name>
    <name evidence="9" type="synonym">RvY_10750.1</name>
    <name evidence="9" type="ORF">RvY_10750</name>
</gene>
<dbReference type="PANTHER" id="PTHR11920:SF335">
    <property type="entry name" value="GUANYLATE CYCLASE"/>
    <property type="match status" value="1"/>
</dbReference>
<evidence type="ECO:0000256" key="4">
    <source>
        <dbReference type="ARBA" id="ARBA00022989"/>
    </source>
</evidence>
<evidence type="ECO:0000256" key="2">
    <source>
        <dbReference type="ARBA" id="ARBA00022692"/>
    </source>
</evidence>
<keyword evidence="5" id="KW-0472">Membrane</keyword>
<dbReference type="GO" id="GO:0004383">
    <property type="term" value="F:guanylate cyclase activity"/>
    <property type="evidence" value="ECO:0007669"/>
    <property type="project" value="TreeGrafter"/>
</dbReference>
<dbReference type="InterPro" id="IPR001054">
    <property type="entry name" value="A/G_cyclase"/>
</dbReference>
<dbReference type="InterPro" id="IPR050401">
    <property type="entry name" value="Cyclic_nucleotide_synthase"/>
</dbReference>
<keyword evidence="2" id="KW-0812">Transmembrane</keyword>
<evidence type="ECO:0000256" key="3">
    <source>
        <dbReference type="ARBA" id="ARBA00022741"/>
    </source>
</evidence>
<dbReference type="GO" id="GO:0005886">
    <property type="term" value="C:plasma membrane"/>
    <property type="evidence" value="ECO:0007669"/>
    <property type="project" value="TreeGrafter"/>
</dbReference>
<dbReference type="PANTHER" id="PTHR11920">
    <property type="entry name" value="GUANYLYL CYCLASE"/>
    <property type="match status" value="1"/>
</dbReference>
<comment type="caution">
    <text evidence="9">The sequence shown here is derived from an EMBL/GenBank/DDBJ whole genome shotgun (WGS) entry which is preliminary data.</text>
</comment>
<dbReference type="SUPFAM" id="SSF55073">
    <property type="entry name" value="Nucleotide cyclase"/>
    <property type="match status" value="1"/>
</dbReference>
<dbReference type="PROSITE" id="PS50125">
    <property type="entry name" value="GUANYLATE_CYCLASE_2"/>
    <property type="match status" value="1"/>
</dbReference>
<evidence type="ECO:0000259" key="8">
    <source>
        <dbReference type="PROSITE" id="PS50125"/>
    </source>
</evidence>
<dbReference type="GO" id="GO:0007168">
    <property type="term" value="P:receptor guanylyl cyclase signaling pathway"/>
    <property type="evidence" value="ECO:0007669"/>
    <property type="project" value="TreeGrafter"/>
</dbReference>
<keyword evidence="4" id="KW-1133">Transmembrane helix</keyword>
<organism evidence="9 10">
    <name type="scientific">Ramazzottius varieornatus</name>
    <name type="common">Water bear</name>
    <name type="synonym">Tardigrade</name>
    <dbReference type="NCBI Taxonomy" id="947166"/>
    <lineage>
        <taxon>Eukaryota</taxon>
        <taxon>Metazoa</taxon>
        <taxon>Ecdysozoa</taxon>
        <taxon>Tardigrada</taxon>
        <taxon>Eutardigrada</taxon>
        <taxon>Parachela</taxon>
        <taxon>Hypsibioidea</taxon>
        <taxon>Ramazzottiidae</taxon>
        <taxon>Ramazzottius</taxon>
    </lineage>
</organism>
<evidence type="ECO:0000313" key="9">
    <source>
        <dbReference type="EMBL" id="GAU99800.1"/>
    </source>
</evidence>
<dbReference type="Gene3D" id="3.30.70.1230">
    <property type="entry name" value="Nucleotide cyclase"/>
    <property type="match status" value="1"/>
</dbReference>
<dbReference type="STRING" id="947166.A0A1D1VFU4"/>
<dbReference type="GO" id="GO:0000166">
    <property type="term" value="F:nucleotide binding"/>
    <property type="evidence" value="ECO:0007669"/>
    <property type="project" value="UniProtKB-KW"/>
</dbReference>
<keyword evidence="7" id="KW-0456">Lyase</keyword>
<evidence type="ECO:0000256" key="6">
    <source>
        <dbReference type="ARBA" id="ARBA00023180"/>
    </source>
</evidence>
<dbReference type="InterPro" id="IPR029787">
    <property type="entry name" value="Nucleotide_cyclase"/>
</dbReference>
<dbReference type="GO" id="GO:0004016">
    <property type="term" value="F:adenylate cyclase activity"/>
    <property type="evidence" value="ECO:0007669"/>
    <property type="project" value="TreeGrafter"/>
</dbReference>
<reference evidence="9 10" key="1">
    <citation type="journal article" date="2016" name="Nat. Commun.">
        <title>Extremotolerant tardigrade genome and improved radiotolerance of human cultured cells by tardigrade-unique protein.</title>
        <authorList>
            <person name="Hashimoto T."/>
            <person name="Horikawa D.D."/>
            <person name="Saito Y."/>
            <person name="Kuwahara H."/>
            <person name="Kozuka-Hata H."/>
            <person name="Shin-I T."/>
            <person name="Minakuchi Y."/>
            <person name="Ohishi K."/>
            <person name="Motoyama A."/>
            <person name="Aizu T."/>
            <person name="Enomoto A."/>
            <person name="Kondo K."/>
            <person name="Tanaka S."/>
            <person name="Hara Y."/>
            <person name="Koshikawa S."/>
            <person name="Sagara H."/>
            <person name="Miura T."/>
            <person name="Yokobori S."/>
            <person name="Miyagawa K."/>
            <person name="Suzuki Y."/>
            <person name="Kubo T."/>
            <person name="Oyama M."/>
            <person name="Kohara Y."/>
            <person name="Fujiyama A."/>
            <person name="Arakawa K."/>
            <person name="Katayama T."/>
            <person name="Toyoda A."/>
            <person name="Kunieda T."/>
        </authorList>
    </citation>
    <scope>NUCLEOTIDE SEQUENCE [LARGE SCALE GENOMIC DNA]</scope>
    <source>
        <strain evidence="9 10">YOKOZUNA-1</strain>
    </source>
</reference>
<evidence type="ECO:0000256" key="5">
    <source>
        <dbReference type="ARBA" id="ARBA00023136"/>
    </source>
</evidence>
<dbReference type="Proteomes" id="UP000186922">
    <property type="component" value="Unassembled WGS sequence"/>
</dbReference>
<feature type="domain" description="Guanylate cyclase" evidence="8">
    <location>
        <begin position="161"/>
        <end position="268"/>
    </location>
</feature>
<dbReference type="GO" id="GO:0035556">
    <property type="term" value="P:intracellular signal transduction"/>
    <property type="evidence" value="ECO:0007669"/>
    <property type="project" value="InterPro"/>
</dbReference>
<evidence type="ECO:0000313" key="10">
    <source>
        <dbReference type="Proteomes" id="UP000186922"/>
    </source>
</evidence>
<evidence type="ECO:0000256" key="7">
    <source>
        <dbReference type="ARBA" id="ARBA00023239"/>
    </source>
</evidence>
<dbReference type="CDD" id="cd07302">
    <property type="entry name" value="CHD"/>
    <property type="match status" value="1"/>
</dbReference>
<evidence type="ECO:0000256" key="1">
    <source>
        <dbReference type="ARBA" id="ARBA00004370"/>
    </source>
</evidence>
<dbReference type="AlphaFoldDB" id="A0A1D1VFU4"/>
<comment type="subcellular location">
    <subcellularLocation>
        <location evidence="1">Membrane</location>
    </subcellularLocation>
</comment>
<protein>
    <recommendedName>
        <fullName evidence="8">Guanylate cyclase domain-containing protein</fullName>
    </recommendedName>
</protein>
<name>A0A1D1VFU4_RAMVA</name>
<keyword evidence="10" id="KW-1185">Reference proteome</keyword>
<keyword evidence="3" id="KW-0547">Nucleotide-binding</keyword>
<dbReference type="GO" id="GO:0001653">
    <property type="term" value="F:peptide receptor activity"/>
    <property type="evidence" value="ECO:0007669"/>
    <property type="project" value="TreeGrafter"/>
</dbReference>
<sequence length="331" mass="37461">MGDFMVKRFHSTTWECRSTQFNFHRLDGGRSDDGVIRYDVRVPSRERNSPADVMAEIWELPKGKTNLISVQVLATPVNTSRNFLRHLARAISAQESGADTHIILMVALLDPETKKVLLQTENLRAEAVRVDSLLSDLLPYDIVRRLRRAEDIDLEYCECVTVMFSDVPIFSEIVGRVSPFQLFAILEHMCRTLDAVVAGFTVFKVETIRDSYMIVGGVPVHMGNQLAAEVANLALAMLNGVGTMPTVQEHRLGKWMVFEARVGIHSASRIQISTAAYQLLDGREGFKLESRGLIPIKVDLDFVEKKKDLLEQVSSKHHRKVRRFARRSQLD</sequence>
<accession>A0A1D1VFU4</accession>
<dbReference type="SMART" id="SM00044">
    <property type="entry name" value="CYCc"/>
    <property type="match status" value="1"/>
</dbReference>